<comment type="subcellular location">
    <subcellularLocation>
        <location evidence="2">Cytoplasm</location>
    </subcellularLocation>
</comment>
<dbReference type="FunCoup" id="A0A0C3PGR0">
    <property type="interactions" value="199"/>
</dbReference>
<feature type="domain" description="Alpha-D-phosphohexomutase alpha/beta/alpha" evidence="11">
    <location>
        <begin position="48"/>
        <end position="186"/>
    </location>
</feature>
<evidence type="ECO:0000259" key="13">
    <source>
        <dbReference type="Pfam" id="PF02880"/>
    </source>
</evidence>
<evidence type="ECO:0000256" key="5">
    <source>
        <dbReference type="ARBA" id="ARBA00022526"/>
    </source>
</evidence>
<evidence type="ECO:0000256" key="9">
    <source>
        <dbReference type="ARBA" id="ARBA00023235"/>
    </source>
</evidence>
<dbReference type="GO" id="GO:0005737">
    <property type="term" value="C:cytoplasm"/>
    <property type="evidence" value="ECO:0007669"/>
    <property type="project" value="UniProtKB-SubCell"/>
</dbReference>
<keyword evidence="9" id="KW-0413">Isomerase</keyword>
<sequence length="632" mass="70525">MAPTTVPLEQLVNEWLRLDPNPITRDEIRRLWDHQQIDELEQRMRTRIEFGTAGLRGKMEAGWARMNDLIVIQASQGLCAYVLRSIPEASIRGVVVGHDHRHNSERWASLTAQVFISNNIKVYFHRGFVHTPLVPFSMKKLNAACGVMITASHNPKDDNGYKVYWENAVQIIAPHDVGIAESILQNLEPRIGHMSDVYTSPLCIDCSDSMKQSYFTLIRGLVMTKVAHSPAKFVNTSMHGVSDPFISEAFRQVGFAPCIPVEKQRLPDPNFPTVKFPNPEEKGALVIGFLHSVFRSNVRSGKDLAISEATASGADYVLAQDPDADRFTAAERGADGLWFLFTGDQLGALFADHVLGKYKATGKPLSKLAMIASTVSSKMVEAMARVEGFKFVDCLTGFKFIGNTALDLVAAGYEVPFGYEEAIGFMFGPEIRDKDGVAATVMFAELVAEVRRRGLTVHEYLEELYQRWGEPFSLCPYLSILTEIRRYGYFETKNSYFICSDPVTIDRIFWGIRHSQESDSTIHYPSSIAGLAVNSVIDLTAGYGYDSTNAPSYQPRLPLSSGHMVQFRAQSTDDPSIKIVLTIRTSGTEPKIKYYLEGSATDRQELARILNLIVKDLAEVWMKASEHGLRSP</sequence>
<evidence type="ECO:0000256" key="3">
    <source>
        <dbReference type="ARBA" id="ARBA00010231"/>
    </source>
</evidence>
<dbReference type="InterPro" id="IPR005846">
    <property type="entry name" value="A-D-PHexomutase_a/b/a-III"/>
</dbReference>
<keyword evidence="4" id="KW-0963">Cytoplasm</keyword>
<evidence type="ECO:0000256" key="6">
    <source>
        <dbReference type="ARBA" id="ARBA00022553"/>
    </source>
</evidence>
<evidence type="ECO:0000256" key="4">
    <source>
        <dbReference type="ARBA" id="ARBA00022490"/>
    </source>
</evidence>
<keyword evidence="6" id="KW-0597">Phosphoprotein</keyword>
<dbReference type="SUPFAM" id="SSF55957">
    <property type="entry name" value="Phosphoglucomutase, C-terminal domain"/>
    <property type="match status" value="1"/>
</dbReference>
<evidence type="ECO:0000256" key="7">
    <source>
        <dbReference type="ARBA" id="ARBA00022723"/>
    </source>
</evidence>
<dbReference type="PANTHER" id="PTHR45745:SF1">
    <property type="entry name" value="PHOSPHOGLUCOMUTASE 2B-RELATED"/>
    <property type="match status" value="1"/>
</dbReference>
<evidence type="ECO:0000256" key="10">
    <source>
        <dbReference type="ARBA" id="ARBA00023277"/>
    </source>
</evidence>
<keyword evidence="15" id="KW-1185">Reference proteome</keyword>
<evidence type="ECO:0000259" key="12">
    <source>
        <dbReference type="Pfam" id="PF02879"/>
    </source>
</evidence>
<protein>
    <recommendedName>
        <fullName evidence="16">Phosphoglucomutase</fullName>
    </recommendedName>
</protein>
<name>A0A0C3PGR0_PISTI</name>
<evidence type="ECO:0000313" key="14">
    <source>
        <dbReference type="EMBL" id="KIO13165.1"/>
    </source>
</evidence>
<dbReference type="InterPro" id="IPR005845">
    <property type="entry name" value="A-D-PHexomutase_a/b/a-II"/>
</dbReference>
<keyword evidence="7" id="KW-0479">Metal-binding</keyword>
<comment type="similarity">
    <text evidence="3">Belongs to the phosphohexose mutase family.</text>
</comment>
<gene>
    <name evidence="14" type="ORF">M404DRAFT_992739</name>
</gene>
<reference evidence="15" key="2">
    <citation type="submission" date="2015-01" db="EMBL/GenBank/DDBJ databases">
        <title>Evolutionary Origins and Diversification of the Mycorrhizal Mutualists.</title>
        <authorList>
            <consortium name="DOE Joint Genome Institute"/>
            <consortium name="Mycorrhizal Genomics Consortium"/>
            <person name="Kohler A."/>
            <person name="Kuo A."/>
            <person name="Nagy L.G."/>
            <person name="Floudas D."/>
            <person name="Copeland A."/>
            <person name="Barry K.W."/>
            <person name="Cichocki N."/>
            <person name="Veneault-Fourrey C."/>
            <person name="LaButti K."/>
            <person name="Lindquist E.A."/>
            <person name="Lipzen A."/>
            <person name="Lundell T."/>
            <person name="Morin E."/>
            <person name="Murat C."/>
            <person name="Riley R."/>
            <person name="Ohm R."/>
            <person name="Sun H."/>
            <person name="Tunlid A."/>
            <person name="Henrissat B."/>
            <person name="Grigoriev I.V."/>
            <person name="Hibbett D.S."/>
            <person name="Martin F."/>
        </authorList>
    </citation>
    <scope>NUCLEOTIDE SEQUENCE [LARGE SCALE GENOMIC DNA]</scope>
    <source>
        <strain evidence="15">Marx 270</strain>
    </source>
</reference>
<keyword evidence="10" id="KW-0119">Carbohydrate metabolism</keyword>
<keyword evidence="5" id="KW-0313">Glucose metabolism</keyword>
<dbReference type="GO" id="GO:0005634">
    <property type="term" value="C:nucleus"/>
    <property type="evidence" value="ECO:0007669"/>
    <property type="project" value="TreeGrafter"/>
</dbReference>
<dbReference type="OrthoDB" id="8300170at2759"/>
<dbReference type="HOGENOM" id="CLU_016950_0_1_1"/>
<dbReference type="CDD" id="cd05799">
    <property type="entry name" value="PGM2"/>
    <property type="match status" value="1"/>
</dbReference>
<evidence type="ECO:0000256" key="1">
    <source>
        <dbReference type="ARBA" id="ARBA00001946"/>
    </source>
</evidence>
<dbReference type="Pfam" id="PF02878">
    <property type="entry name" value="PGM_PMM_I"/>
    <property type="match status" value="1"/>
</dbReference>
<dbReference type="Proteomes" id="UP000054217">
    <property type="component" value="Unassembled WGS sequence"/>
</dbReference>
<feature type="domain" description="Alpha-D-phosphohexomutase alpha/beta/alpha" evidence="13">
    <location>
        <begin position="342"/>
        <end position="467"/>
    </location>
</feature>
<proteinExistence type="inferred from homology"/>
<dbReference type="InterPro" id="IPR016055">
    <property type="entry name" value="A-D-PHexomutase_a/b/a-I/II/III"/>
</dbReference>
<dbReference type="Gene3D" id="3.40.120.10">
    <property type="entry name" value="Alpha-D-Glucose-1,6-Bisphosphate, subunit A, domain 3"/>
    <property type="match status" value="3"/>
</dbReference>
<dbReference type="SUPFAM" id="SSF53738">
    <property type="entry name" value="Phosphoglucomutase, first 3 domains"/>
    <property type="match status" value="3"/>
</dbReference>
<keyword evidence="8" id="KW-0460">Magnesium</keyword>
<dbReference type="InterPro" id="IPR036900">
    <property type="entry name" value="A-D-PHexomutase_C_sf"/>
</dbReference>
<accession>A0A0C3PGR0</accession>
<dbReference type="InParanoid" id="A0A0C3PGR0"/>
<dbReference type="GO" id="GO:0008973">
    <property type="term" value="F:phosphopentomutase activity"/>
    <property type="evidence" value="ECO:0007669"/>
    <property type="project" value="TreeGrafter"/>
</dbReference>
<evidence type="ECO:0000313" key="15">
    <source>
        <dbReference type="Proteomes" id="UP000054217"/>
    </source>
</evidence>
<evidence type="ECO:0008006" key="16">
    <source>
        <dbReference type="Google" id="ProtNLM"/>
    </source>
</evidence>
<organism evidence="14 15">
    <name type="scientific">Pisolithus tinctorius Marx 270</name>
    <dbReference type="NCBI Taxonomy" id="870435"/>
    <lineage>
        <taxon>Eukaryota</taxon>
        <taxon>Fungi</taxon>
        <taxon>Dikarya</taxon>
        <taxon>Basidiomycota</taxon>
        <taxon>Agaricomycotina</taxon>
        <taxon>Agaricomycetes</taxon>
        <taxon>Agaricomycetidae</taxon>
        <taxon>Boletales</taxon>
        <taxon>Sclerodermatineae</taxon>
        <taxon>Pisolithaceae</taxon>
        <taxon>Pisolithus</taxon>
    </lineage>
</organism>
<reference evidence="14 15" key="1">
    <citation type="submission" date="2014-04" db="EMBL/GenBank/DDBJ databases">
        <authorList>
            <consortium name="DOE Joint Genome Institute"/>
            <person name="Kuo A."/>
            <person name="Kohler A."/>
            <person name="Costa M.D."/>
            <person name="Nagy L.G."/>
            <person name="Floudas D."/>
            <person name="Copeland A."/>
            <person name="Barry K.W."/>
            <person name="Cichocki N."/>
            <person name="Veneault-Fourrey C."/>
            <person name="LaButti K."/>
            <person name="Lindquist E.A."/>
            <person name="Lipzen A."/>
            <person name="Lundell T."/>
            <person name="Morin E."/>
            <person name="Murat C."/>
            <person name="Sun H."/>
            <person name="Tunlid A."/>
            <person name="Henrissat B."/>
            <person name="Grigoriev I.V."/>
            <person name="Hibbett D.S."/>
            <person name="Martin F."/>
            <person name="Nordberg H.P."/>
            <person name="Cantor M.N."/>
            <person name="Hua S.X."/>
        </authorList>
    </citation>
    <scope>NUCLEOTIDE SEQUENCE [LARGE SCALE GENOMIC DNA]</scope>
    <source>
        <strain evidence="14 15">Marx 270</strain>
    </source>
</reference>
<feature type="domain" description="Alpha-D-phosphohexomutase alpha/beta/alpha" evidence="12">
    <location>
        <begin position="214"/>
        <end position="331"/>
    </location>
</feature>
<dbReference type="PROSITE" id="PS00710">
    <property type="entry name" value="PGM_PMM"/>
    <property type="match status" value="1"/>
</dbReference>
<dbReference type="InterPro" id="IPR016066">
    <property type="entry name" value="A-D-PHexomutase_CS"/>
</dbReference>
<dbReference type="EMBL" id="KN831946">
    <property type="protein sequence ID" value="KIO13165.1"/>
    <property type="molecule type" value="Genomic_DNA"/>
</dbReference>
<dbReference type="STRING" id="870435.A0A0C3PGR0"/>
<dbReference type="GO" id="GO:0006006">
    <property type="term" value="P:glucose metabolic process"/>
    <property type="evidence" value="ECO:0007669"/>
    <property type="project" value="UniProtKB-KW"/>
</dbReference>
<evidence type="ECO:0000256" key="2">
    <source>
        <dbReference type="ARBA" id="ARBA00004496"/>
    </source>
</evidence>
<dbReference type="FunFam" id="3.40.120.10:FF:000035">
    <property type="entry name" value="Pgm3p"/>
    <property type="match status" value="1"/>
</dbReference>
<dbReference type="Pfam" id="PF02880">
    <property type="entry name" value="PGM_PMM_III"/>
    <property type="match status" value="1"/>
</dbReference>
<dbReference type="PANTHER" id="PTHR45745">
    <property type="entry name" value="PHOSPHOMANNOMUTASE 45A"/>
    <property type="match status" value="1"/>
</dbReference>
<dbReference type="GO" id="GO:0006166">
    <property type="term" value="P:purine ribonucleoside salvage"/>
    <property type="evidence" value="ECO:0007669"/>
    <property type="project" value="TreeGrafter"/>
</dbReference>
<dbReference type="GO" id="GO:0000287">
    <property type="term" value="F:magnesium ion binding"/>
    <property type="evidence" value="ECO:0007669"/>
    <property type="project" value="InterPro"/>
</dbReference>
<dbReference type="InterPro" id="IPR005844">
    <property type="entry name" value="A-D-PHexomutase_a/b/a-I"/>
</dbReference>
<dbReference type="AlphaFoldDB" id="A0A0C3PGR0"/>
<dbReference type="Pfam" id="PF02879">
    <property type="entry name" value="PGM_PMM_II"/>
    <property type="match status" value="1"/>
</dbReference>
<evidence type="ECO:0000256" key="8">
    <source>
        <dbReference type="ARBA" id="ARBA00022842"/>
    </source>
</evidence>
<evidence type="ECO:0000259" key="11">
    <source>
        <dbReference type="Pfam" id="PF02878"/>
    </source>
</evidence>
<comment type="cofactor">
    <cofactor evidence="1">
        <name>Mg(2+)</name>
        <dbReference type="ChEBI" id="CHEBI:18420"/>
    </cofactor>
</comment>